<reference evidence="3" key="1">
    <citation type="journal article" date="2019" name="Int. J. Syst. Evol. Microbiol.">
        <title>The Global Catalogue of Microorganisms (GCM) 10K type strain sequencing project: providing services to taxonomists for standard genome sequencing and annotation.</title>
        <authorList>
            <consortium name="The Broad Institute Genomics Platform"/>
            <consortium name="The Broad Institute Genome Sequencing Center for Infectious Disease"/>
            <person name="Wu L."/>
            <person name="Ma J."/>
        </authorList>
    </citation>
    <scope>NUCLEOTIDE SEQUENCE [LARGE SCALE GENOMIC DNA]</scope>
    <source>
        <strain evidence="3">JCM 17933</strain>
    </source>
</reference>
<organism evidence="2 3">
    <name type="scientific">Actinoallomurus oryzae</name>
    <dbReference type="NCBI Taxonomy" id="502180"/>
    <lineage>
        <taxon>Bacteria</taxon>
        <taxon>Bacillati</taxon>
        <taxon>Actinomycetota</taxon>
        <taxon>Actinomycetes</taxon>
        <taxon>Streptosporangiales</taxon>
        <taxon>Thermomonosporaceae</taxon>
        <taxon>Actinoallomurus</taxon>
    </lineage>
</organism>
<name>A0ABP8PKF1_9ACTN</name>
<gene>
    <name evidence="2" type="ORF">GCM10023191_015250</name>
</gene>
<proteinExistence type="predicted"/>
<feature type="region of interest" description="Disordered" evidence="1">
    <location>
        <begin position="22"/>
        <end position="45"/>
    </location>
</feature>
<sequence length="185" mass="18714">MRAVSRVAVMTVLCLGAACTGDPAASPRGRTPVPSDGGATSPGQVDLDCSDPIDTVPAPTGPRRGVLGIVGLDTTSTVQAARAEGAGPHRLFAKTGLLVHAGREGSLTVPASWASRLSIAWGNHAPAWTTVLHIPACPAPPAATGRWLVFPGGFSLDEAACVPLRVRAGRETATVQVSVGAPCRG</sequence>
<protein>
    <recommendedName>
        <fullName evidence="4">Secreted protein</fullName>
    </recommendedName>
</protein>
<evidence type="ECO:0000313" key="2">
    <source>
        <dbReference type="EMBL" id="GAA4487429.1"/>
    </source>
</evidence>
<dbReference type="PROSITE" id="PS51257">
    <property type="entry name" value="PROKAR_LIPOPROTEIN"/>
    <property type="match status" value="1"/>
</dbReference>
<evidence type="ECO:0008006" key="4">
    <source>
        <dbReference type="Google" id="ProtNLM"/>
    </source>
</evidence>
<dbReference type="EMBL" id="BAABHF010000012">
    <property type="protein sequence ID" value="GAA4487429.1"/>
    <property type="molecule type" value="Genomic_DNA"/>
</dbReference>
<dbReference type="Proteomes" id="UP001500503">
    <property type="component" value="Unassembled WGS sequence"/>
</dbReference>
<comment type="caution">
    <text evidence="2">The sequence shown here is derived from an EMBL/GenBank/DDBJ whole genome shotgun (WGS) entry which is preliminary data.</text>
</comment>
<evidence type="ECO:0000313" key="3">
    <source>
        <dbReference type="Proteomes" id="UP001500503"/>
    </source>
</evidence>
<keyword evidence="3" id="KW-1185">Reference proteome</keyword>
<evidence type="ECO:0000256" key="1">
    <source>
        <dbReference type="SAM" id="MobiDB-lite"/>
    </source>
</evidence>
<accession>A0ABP8PKF1</accession>